<name>A0A9X2RJI1_9ACTN</name>
<dbReference type="EMBL" id="JANIID010000002">
    <property type="protein sequence ID" value="MCQ8768763.1"/>
    <property type="molecule type" value="Genomic_DNA"/>
</dbReference>
<protein>
    <submittedName>
        <fullName evidence="2">Uncharacterized protein</fullName>
    </submittedName>
</protein>
<sequence>MKLRHVRAAAVFGIAVVALTGARGSHGGGCGGGGGSSHHSSSSTSGGTTTTGGTTGDSSTGGTTGGGTSTDGGLTTGGTSGLTTGGSTSSGSSTSGLTSGGSSSGSASRDLKIVSCDYSDARGITAKISVTNPSLTDSYTYTFSVKFTDSTGTLIGTRNRTIPFVGPGKTDTQDVSQVYVPKAGTSVSGKCAVNNVTRTKS</sequence>
<feature type="compositionally biased region" description="Low complexity" evidence="1">
    <location>
        <begin position="37"/>
        <end position="48"/>
    </location>
</feature>
<feature type="compositionally biased region" description="Gly residues" evidence="1">
    <location>
        <begin position="25"/>
        <end position="36"/>
    </location>
</feature>
<feature type="compositionally biased region" description="Gly residues" evidence="1">
    <location>
        <begin position="62"/>
        <end position="84"/>
    </location>
</feature>
<reference evidence="2" key="1">
    <citation type="submission" date="2022-06" db="EMBL/GenBank/DDBJ databases">
        <title>WGS of actinobacteria.</title>
        <authorList>
            <person name="Thawai C."/>
        </authorList>
    </citation>
    <scope>NUCLEOTIDE SEQUENCE</scope>
    <source>
        <strain evidence="2">AA8</strain>
    </source>
</reference>
<keyword evidence="3" id="KW-1185">Reference proteome</keyword>
<evidence type="ECO:0000313" key="3">
    <source>
        <dbReference type="Proteomes" id="UP001142374"/>
    </source>
</evidence>
<dbReference type="AlphaFoldDB" id="A0A9X2RJI1"/>
<proteinExistence type="predicted"/>
<evidence type="ECO:0000256" key="1">
    <source>
        <dbReference type="SAM" id="MobiDB-lite"/>
    </source>
</evidence>
<feature type="compositionally biased region" description="Low complexity" evidence="1">
    <location>
        <begin position="85"/>
        <end position="97"/>
    </location>
</feature>
<evidence type="ECO:0000313" key="2">
    <source>
        <dbReference type="EMBL" id="MCQ8768763.1"/>
    </source>
</evidence>
<organism evidence="2 3">
    <name type="scientific">Streptomyces telluris</name>
    <dbReference type="NCBI Taxonomy" id="2720021"/>
    <lineage>
        <taxon>Bacteria</taxon>
        <taxon>Bacillati</taxon>
        <taxon>Actinomycetota</taxon>
        <taxon>Actinomycetes</taxon>
        <taxon>Kitasatosporales</taxon>
        <taxon>Streptomycetaceae</taxon>
        <taxon>Streptomyces</taxon>
    </lineage>
</organism>
<feature type="region of interest" description="Disordered" evidence="1">
    <location>
        <begin position="25"/>
        <end position="108"/>
    </location>
</feature>
<dbReference type="Proteomes" id="UP001142374">
    <property type="component" value="Unassembled WGS sequence"/>
</dbReference>
<comment type="caution">
    <text evidence="2">The sequence shown here is derived from an EMBL/GenBank/DDBJ whole genome shotgun (WGS) entry which is preliminary data.</text>
</comment>
<dbReference type="RefSeq" id="WP_168092077.1">
    <property type="nucleotide sequence ID" value="NZ_JAATER010000053.1"/>
</dbReference>
<accession>A0A9X2RJI1</accession>
<gene>
    <name evidence="2" type="ORF">NQU55_03065</name>
</gene>